<evidence type="ECO:0000256" key="1">
    <source>
        <dbReference type="ARBA" id="ARBA00004479"/>
    </source>
</evidence>
<dbReference type="InParanoid" id="A0A3B5PWS2"/>
<dbReference type="GO" id="GO:0005886">
    <property type="term" value="C:plasma membrane"/>
    <property type="evidence" value="ECO:0007669"/>
    <property type="project" value="TreeGrafter"/>
</dbReference>
<dbReference type="STRING" id="8083.ENSXMAP00000022459"/>
<proteinExistence type="predicted"/>
<reference evidence="11" key="4">
    <citation type="submission" date="2025-09" db="UniProtKB">
        <authorList>
            <consortium name="Ensembl"/>
        </authorList>
    </citation>
    <scope>IDENTIFICATION</scope>
    <source>
        <strain evidence="11">JP 163 A</strain>
    </source>
</reference>
<feature type="compositionally biased region" description="Polar residues" evidence="8">
    <location>
        <begin position="301"/>
        <end position="312"/>
    </location>
</feature>
<evidence type="ECO:0000256" key="6">
    <source>
        <dbReference type="ARBA" id="ARBA00023157"/>
    </source>
</evidence>
<feature type="transmembrane region" description="Helical" evidence="9">
    <location>
        <begin position="237"/>
        <end position="265"/>
    </location>
</feature>
<dbReference type="AlphaFoldDB" id="A0A3B5PWS2"/>
<keyword evidence="2 9" id="KW-0812">Transmembrane</keyword>
<keyword evidence="3" id="KW-0732">Signal</keyword>
<reference evidence="12" key="1">
    <citation type="submission" date="2012-01" db="EMBL/GenBank/DDBJ databases">
        <authorList>
            <person name="Walter R."/>
            <person name="Schartl M."/>
            <person name="Warren W."/>
        </authorList>
    </citation>
    <scope>NUCLEOTIDE SEQUENCE [LARGE SCALE GENOMIC DNA]</scope>
    <source>
        <strain evidence="12">JP 163 A</strain>
    </source>
</reference>
<feature type="region of interest" description="Disordered" evidence="8">
    <location>
        <begin position="278"/>
        <end position="330"/>
    </location>
</feature>
<evidence type="ECO:0000256" key="7">
    <source>
        <dbReference type="ARBA" id="ARBA00023319"/>
    </source>
</evidence>
<dbReference type="Pfam" id="PF13927">
    <property type="entry name" value="Ig_3"/>
    <property type="match status" value="1"/>
</dbReference>
<keyword evidence="12" id="KW-1185">Reference proteome</keyword>
<dbReference type="CDD" id="cd00096">
    <property type="entry name" value="Ig"/>
    <property type="match status" value="1"/>
</dbReference>
<feature type="domain" description="Ig-like" evidence="10">
    <location>
        <begin position="126"/>
        <end position="228"/>
    </location>
</feature>
<comment type="subcellular location">
    <subcellularLocation>
        <location evidence="1">Membrane</location>
        <topology evidence="1">Single-pass type I membrane protein</topology>
    </subcellularLocation>
</comment>
<accession>A0A3B5PWS2</accession>
<evidence type="ECO:0000256" key="8">
    <source>
        <dbReference type="SAM" id="MobiDB-lite"/>
    </source>
</evidence>
<dbReference type="InterPro" id="IPR042757">
    <property type="entry name" value="ESAM"/>
</dbReference>
<keyword evidence="7" id="KW-0393">Immunoglobulin domain</keyword>
<dbReference type="GO" id="GO:0005912">
    <property type="term" value="C:adherens junction"/>
    <property type="evidence" value="ECO:0007669"/>
    <property type="project" value="TreeGrafter"/>
</dbReference>
<dbReference type="InterPro" id="IPR013783">
    <property type="entry name" value="Ig-like_fold"/>
</dbReference>
<dbReference type="Ensembl" id="ENSXMAT00000024187.1">
    <property type="protein sequence ID" value="ENSXMAP00000022459.1"/>
    <property type="gene ID" value="ENSXMAG00000006099.2"/>
</dbReference>
<evidence type="ECO:0000313" key="11">
    <source>
        <dbReference type="Ensembl" id="ENSXMAP00000022459.1"/>
    </source>
</evidence>
<dbReference type="Proteomes" id="UP000002852">
    <property type="component" value="Unassembled WGS sequence"/>
</dbReference>
<keyword evidence="6" id="KW-1015">Disulfide bond</keyword>
<feature type="region of interest" description="Disordered" evidence="8">
    <location>
        <begin position="344"/>
        <end position="390"/>
    </location>
</feature>
<dbReference type="InterPro" id="IPR013106">
    <property type="entry name" value="Ig_V-set"/>
</dbReference>
<organism evidence="11 12">
    <name type="scientific">Xiphophorus maculatus</name>
    <name type="common">Southern platyfish</name>
    <name type="synonym">Platypoecilus maculatus</name>
    <dbReference type="NCBI Taxonomy" id="8083"/>
    <lineage>
        <taxon>Eukaryota</taxon>
        <taxon>Metazoa</taxon>
        <taxon>Chordata</taxon>
        <taxon>Craniata</taxon>
        <taxon>Vertebrata</taxon>
        <taxon>Euteleostomi</taxon>
        <taxon>Actinopterygii</taxon>
        <taxon>Neopterygii</taxon>
        <taxon>Teleostei</taxon>
        <taxon>Neoteleostei</taxon>
        <taxon>Acanthomorphata</taxon>
        <taxon>Ovalentaria</taxon>
        <taxon>Atherinomorphae</taxon>
        <taxon>Cyprinodontiformes</taxon>
        <taxon>Poeciliidae</taxon>
        <taxon>Poeciliinae</taxon>
        <taxon>Xiphophorus</taxon>
    </lineage>
</organism>
<protein>
    <submittedName>
        <fullName evidence="11">Endothelial cell adhesion molecule a</fullName>
    </submittedName>
</protein>
<dbReference type="InterPro" id="IPR036179">
    <property type="entry name" value="Ig-like_dom_sf"/>
</dbReference>
<dbReference type="GO" id="GO:0007156">
    <property type="term" value="P:homophilic cell adhesion via plasma membrane adhesion molecules"/>
    <property type="evidence" value="ECO:0007669"/>
    <property type="project" value="TreeGrafter"/>
</dbReference>
<keyword evidence="5 9" id="KW-0472">Membrane</keyword>
<dbReference type="SUPFAM" id="SSF48726">
    <property type="entry name" value="Immunoglobulin"/>
    <property type="match status" value="2"/>
</dbReference>
<dbReference type="PANTHER" id="PTHR44549:SF1">
    <property type="entry name" value="ENDOTHELIAL CELL-SELECTIVE ADHESION MOLECULE"/>
    <property type="match status" value="1"/>
</dbReference>
<feature type="compositionally biased region" description="Low complexity" evidence="8">
    <location>
        <begin position="373"/>
        <end position="386"/>
    </location>
</feature>
<evidence type="ECO:0000313" key="12">
    <source>
        <dbReference type="Proteomes" id="UP000002852"/>
    </source>
</evidence>
<evidence type="ECO:0000256" key="4">
    <source>
        <dbReference type="ARBA" id="ARBA00022989"/>
    </source>
</evidence>
<dbReference type="PANTHER" id="PTHR44549">
    <property type="entry name" value="ENDOTHELIAL CELL-SELECTIVE ADHESION MOLECULE"/>
    <property type="match status" value="1"/>
</dbReference>
<dbReference type="SMART" id="SM00409">
    <property type="entry name" value="IG"/>
    <property type="match status" value="2"/>
</dbReference>
<reference evidence="12" key="2">
    <citation type="journal article" date="2013" name="Nat. Genet.">
        <title>The genome of the platyfish, Xiphophorus maculatus, provides insights into evolutionary adaptation and several complex traits.</title>
        <authorList>
            <person name="Schartl M."/>
            <person name="Walter R.B."/>
            <person name="Shen Y."/>
            <person name="Garcia T."/>
            <person name="Catchen J."/>
            <person name="Amores A."/>
            <person name="Braasch I."/>
            <person name="Chalopin D."/>
            <person name="Volff J.N."/>
            <person name="Lesch K.P."/>
            <person name="Bisazza A."/>
            <person name="Minx P."/>
            <person name="Hillier L."/>
            <person name="Wilson R.K."/>
            <person name="Fuerstenberg S."/>
            <person name="Boore J."/>
            <person name="Searle S."/>
            <person name="Postlethwait J.H."/>
            <person name="Warren W.C."/>
        </authorList>
    </citation>
    <scope>NUCLEOTIDE SEQUENCE [LARGE SCALE GENOMIC DNA]</scope>
    <source>
        <strain evidence="12">JP 163 A</strain>
    </source>
</reference>
<dbReference type="FunFam" id="2.60.40.10:FF:000095">
    <property type="entry name" value="immunoglobulin superfamily member 11 isoform X1"/>
    <property type="match status" value="1"/>
</dbReference>
<evidence type="ECO:0000256" key="5">
    <source>
        <dbReference type="ARBA" id="ARBA00023136"/>
    </source>
</evidence>
<evidence type="ECO:0000256" key="9">
    <source>
        <dbReference type="SAM" id="Phobius"/>
    </source>
</evidence>
<dbReference type="Gene3D" id="2.60.40.10">
    <property type="entry name" value="Immunoglobulins"/>
    <property type="match status" value="2"/>
</dbReference>
<dbReference type="InterPro" id="IPR007110">
    <property type="entry name" value="Ig-like_dom"/>
</dbReference>
<dbReference type="SMART" id="SM00408">
    <property type="entry name" value="IGc2"/>
    <property type="match status" value="1"/>
</dbReference>
<dbReference type="Pfam" id="PF07686">
    <property type="entry name" value="V-set"/>
    <property type="match status" value="1"/>
</dbReference>
<keyword evidence="4 9" id="KW-1133">Transmembrane helix</keyword>
<evidence type="ECO:0000259" key="10">
    <source>
        <dbReference type="PROSITE" id="PS50835"/>
    </source>
</evidence>
<evidence type="ECO:0000256" key="3">
    <source>
        <dbReference type="ARBA" id="ARBA00022729"/>
    </source>
</evidence>
<reference evidence="11" key="3">
    <citation type="submission" date="2025-08" db="UniProtKB">
        <authorList>
            <consortium name="Ensembl"/>
        </authorList>
    </citation>
    <scope>IDENTIFICATION</scope>
    <source>
        <strain evidence="11">JP 163 A</strain>
    </source>
</reference>
<dbReference type="GeneTree" id="ENSGT00940000157231"/>
<dbReference type="PROSITE" id="PS50835">
    <property type="entry name" value="IG_LIKE"/>
    <property type="match status" value="1"/>
</dbReference>
<dbReference type="GO" id="GO:0098632">
    <property type="term" value="F:cell-cell adhesion mediator activity"/>
    <property type="evidence" value="ECO:0007669"/>
    <property type="project" value="TreeGrafter"/>
</dbReference>
<name>A0A3B5PWS2_XIPMA</name>
<feature type="compositionally biased region" description="Polar residues" evidence="8">
    <location>
        <begin position="354"/>
        <end position="370"/>
    </location>
</feature>
<dbReference type="InterPro" id="IPR003599">
    <property type="entry name" value="Ig_sub"/>
</dbReference>
<sequence>MHYFTLQVTADQTGTSSRSSARGVWANIEMSQTSMEVVKGKLVQLIASYVGNPNTDLATSTIIWNFVTDSTQQVISYTKGIINEGSPQFRGRVGFLKAMPSSDVSLYINNTRESDSGRYVCQIIIPSVIASPAEVFLEVKVPPAVPKCSVTGKPVLKGNVTLTCTSSAGKPVPLYKWRRTSPTSEVFFAPMLNENTGDLKLSNLSSNMSGMYVCTASNTAGSETCSITLDIINTSKVGMIVGATVGSVLGFIFLLCVCVGFLFIFKRRRDNEDDMANEIKEDAQAPKRVSWAKSGMGSDVISKNGTLSSIASSPRHKDNHHHLQQYPQHPASDTASIITATGSAAGYRPPRHQGASTPTHYSYNNSSTLPHGQPASAQAANGSSQAVQERYGHLPQAQQLPQTYTQLQGQFQPAPSPPPLPTSAITASNIHRMGGVPIMVPAQNQAGSLV</sequence>
<evidence type="ECO:0000256" key="2">
    <source>
        <dbReference type="ARBA" id="ARBA00022692"/>
    </source>
</evidence>
<dbReference type="OMA" id="REMPFVM"/>
<dbReference type="InterPro" id="IPR003598">
    <property type="entry name" value="Ig_sub2"/>
</dbReference>